<dbReference type="EMBL" id="JABSTQ010011537">
    <property type="protein sequence ID" value="KAG0410291.1"/>
    <property type="molecule type" value="Genomic_DNA"/>
</dbReference>
<sequence length="457" mass="50825">IQLHTHLDGHLRHSTIWELAQAKKLNLGYTSLADLVRKTKPAQGSTLQNYLKEMPVFLRTIVGDRDALVRVAYEAGVDQGAQGVLYSEMRLFPQMLASSQTSLPLDGSPRTMKTARDVVEATLEGFRRAEKEYDVKLRLVLACFRDMPVFSTDVYRYHLRSPEKSSVMGDRDALVRVAYEAGVDQGAQGVLYSEMRLFPQMLASSQTSLPLDGSPRTMKTARDVVEATLEGFRRAEKEYDVKLRLVLACFRDMPDWAPEVLGLCQEFQKRGVVGIDVCGVFKPKQTASEGEEILTPAVIKAFEKAAELGVHRTAHAGEAGPSSNITRVIEELRTERIGHGYSALREGGGPYKLALQRGIHFEICPTSSYLTGAVKPGEEHPLLRLKRDHASYSLNTDDPTITQTKVDDEYQLCLKVGLLPSDILNSNRAAIAACFLPPIEKEELKKKYERLTTASSL</sequence>
<proteinExistence type="predicted"/>
<organism evidence="1 2">
    <name type="scientific">Ixodes persulcatus</name>
    <name type="common">Taiga tick</name>
    <dbReference type="NCBI Taxonomy" id="34615"/>
    <lineage>
        <taxon>Eukaryota</taxon>
        <taxon>Metazoa</taxon>
        <taxon>Ecdysozoa</taxon>
        <taxon>Arthropoda</taxon>
        <taxon>Chelicerata</taxon>
        <taxon>Arachnida</taxon>
        <taxon>Acari</taxon>
        <taxon>Parasitiformes</taxon>
        <taxon>Ixodida</taxon>
        <taxon>Ixodoidea</taxon>
        <taxon>Ixodidae</taxon>
        <taxon>Ixodinae</taxon>
        <taxon>Ixodes</taxon>
    </lineage>
</organism>
<dbReference type="Proteomes" id="UP000805193">
    <property type="component" value="Unassembled WGS sequence"/>
</dbReference>
<feature type="non-terminal residue" evidence="1">
    <location>
        <position position="1"/>
    </location>
</feature>
<protein>
    <submittedName>
        <fullName evidence="1">Uncharacterized protein</fullName>
    </submittedName>
</protein>
<keyword evidence="2" id="KW-1185">Reference proteome</keyword>
<gene>
    <name evidence="1" type="ORF">HPB47_012587</name>
</gene>
<evidence type="ECO:0000313" key="1">
    <source>
        <dbReference type="EMBL" id="KAG0410291.1"/>
    </source>
</evidence>
<evidence type="ECO:0000313" key="2">
    <source>
        <dbReference type="Proteomes" id="UP000805193"/>
    </source>
</evidence>
<accession>A0AC60NT40</accession>
<name>A0AC60NT40_IXOPE</name>
<comment type="caution">
    <text evidence="1">The sequence shown here is derived from an EMBL/GenBank/DDBJ whole genome shotgun (WGS) entry which is preliminary data.</text>
</comment>
<reference evidence="1 2" key="1">
    <citation type="journal article" date="2020" name="Cell">
        <title>Large-Scale Comparative Analyses of Tick Genomes Elucidate Their Genetic Diversity and Vector Capacities.</title>
        <authorList>
            <consortium name="Tick Genome and Microbiome Consortium (TIGMIC)"/>
            <person name="Jia N."/>
            <person name="Wang J."/>
            <person name="Shi W."/>
            <person name="Du L."/>
            <person name="Sun Y."/>
            <person name="Zhan W."/>
            <person name="Jiang J.F."/>
            <person name="Wang Q."/>
            <person name="Zhang B."/>
            <person name="Ji P."/>
            <person name="Bell-Sakyi L."/>
            <person name="Cui X.M."/>
            <person name="Yuan T.T."/>
            <person name="Jiang B.G."/>
            <person name="Yang W.F."/>
            <person name="Lam T.T."/>
            <person name="Chang Q.C."/>
            <person name="Ding S.J."/>
            <person name="Wang X.J."/>
            <person name="Zhu J.G."/>
            <person name="Ruan X.D."/>
            <person name="Zhao L."/>
            <person name="Wei J.T."/>
            <person name="Ye R.Z."/>
            <person name="Que T.C."/>
            <person name="Du C.H."/>
            <person name="Zhou Y.H."/>
            <person name="Cheng J.X."/>
            <person name="Dai P.F."/>
            <person name="Guo W.B."/>
            <person name="Han X.H."/>
            <person name="Huang E.J."/>
            <person name="Li L.F."/>
            <person name="Wei W."/>
            <person name="Gao Y.C."/>
            <person name="Liu J.Z."/>
            <person name="Shao H.Z."/>
            <person name="Wang X."/>
            <person name="Wang C.C."/>
            <person name="Yang T.C."/>
            <person name="Huo Q.B."/>
            <person name="Li W."/>
            <person name="Chen H.Y."/>
            <person name="Chen S.E."/>
            <person name="Zhou L.G."/>
            <person name="Ni X.B."/>
            <person name="Tian J.H."/>
            <person name="Sheng Y."/>
            <person name="Liu T."/>
            <person name="Pan Y.S."/>
            <person name="Xia L.Y."/>
            <person name="Li J."/>
            <person name="Zhao F."/>
            <person name="Cao W.C."/>
        </authorList>
    </citation>
    <scope>NUCLEOTIDE SEQUENCE [LARGE SCALE GENOMIC DNA]</scope>
    <source>
        <strain evidence="1">Iper-2018</strain>
    </source>
</reference>